<evidence type="ECO:0000313" key="9">
    <source>
        <dbReference type="Proteomes" id="UP000014760"/>
    </source>
</evidence>
<dbReference type="FunCoup" id="R7U3B1">
    <property type="interactions" value="929"/>
</dbReference>
<keyword evidence="5" id="KW-0968">Cytoplasmic vesicle</keyword>
<dbReference type="OrthoDB" id="10254720at2759"/>
<dbReference type="GO" id="GO:0006897">
    <property type="term" value="P:endocytosis"/>
    <property type="evidence" value="ECO:0007669"/>
    <property type="project" value="TreeGrafter"/>
</dbReference>
<evidence type="ECO:0000313" key="7">
    <source>
        <dbReference type="EMBL" id="ELT97665.1"/>
    </source>
</evidence>
<evidence type="ECO:0000256" key="4">
    <source>
        <dbReference type="ARBA" id="ARBA00023136"/>
    </source>
</evidence>
<dbReference type="InterPro" id="IPR001683">
    <property type="entry name" value="PX_dom"/>
</dbReference>
<dbReference type="GO" id="GO:0097320">
    <property type="term" value="P:plasma membrane tubulation"/>
    <property type="evidence" value="ECO:0007669"/>
    <property type="project" value="TreeGrafter"/>
</dbReference>
<dbReference type="InterPro" id="IPR019497">
    <property type="entry name" value="Sorting_nexin_WASP-bd-dom"/>
</dbReference>
<dbReference type="Pfam" id="PF10456">
    <property type="entry name" value="BAR_3_WASP_bdg"/>
    <property type="match status" value="1"/>
</dbReference>
<keyword evidence="4" id="KW-0472">Membrane</keyword>
<dbReference type="HOGENOM" id="CLU_021494_0_0_1"/>
<sequence length="324" mass="37287">MKSFIAYQLTPTFSNIQVSRRYKHFDWLHKQLVEKYSCVAVPPLPEKQISGRFEEDFILMRLRALQLWMDRMCTHPVIAGSDVMVHFLSCTDEKRWKVGKRKAEKDDYTGGKFFFTVTTPPHALDAKVVDQQMERFGRFVKSMDDSAKHLLTIAENGVRKYQGSFKKEHMKLGGSFIALAKSFEFDERPAAQPLTRALEHSGKTYEDIGRLFAGQPELDFKGLMEGLQEYRGILSTFPDILAVQRAATQKIQESAGRLNDSEMATVQSRADVITYTTQAEMSHFHEVRVGDFKGYMQAFLQSQIQFHQRVTQMLQETLQAYDQA</sequence>
<dbReference type="FunFam" id="3.30.1520.10:FF:000004">
    <property type="entry name" value="Sorting nexin"/>
    <property type="match status" value="1"/>
</dbReference>
<dbReference type="EnsemblMetazoa" id="CapteT156173">
    <property type="protein sequence ID" value="CapteP156173"/>
    <property type="gene ID" value="CapteG156173"/>
</dbReference>
<dbReference type="Pfam" id="PF00787">
    <property type="entry name" value="PX"/>
    <property type="match status" value="1"/>
</dbReference>
<dbReference type="PANTHER" id="PTHR45827:SF1">
    <property type="entry name" value="SORTING NEXIN"/>
    <property type="match status" value="1"/>
</dbReference>
<reference evidence="7 9" key="2">
    <citation type="journal article" date="2013" name="Nature">
        <title>Insights into bilaterian evolution from three spiralian genomes.</title>
        <authorList>
            <person name="Simakov O."/>
            <person name="Marletaz F."/>
            <person name="Cho S.J."/>
            <person name="Edsinger-Gonzales E."/>
            <person name="Havlak P."/>
            <person name="Hellsten U."/>
            <person name="Kuo D.H."/>
            <person name="Larsson T."/>
            <person name="Lv J."/>
            <person name="Arendt D."/>
            <person name="Savage R."/>
            <person name="Osoegawa K."/>
            <person name="de Jong P."/>
            <person name="Grimwood J."/>
            <person name="Chapman J.A."/>
            <person name="Shapiro H."/>
            <person name="Aerts A."/>
            <person name="Otillar R.P."/>
            <person name="Terry A.Y."/>
            <person name="Boore J.L."/>
            <person name="Grigoriev I.V."/>
            <person name="Lindberg D.R."/>
            <person name="Seaver E.C."/>
            <person name="Weisblat D.A."/>
            <person name="Putnam N.H."/>
            <person name="Rokhsar D.S."/>
        </authorList>
    </citation>
    <scope>NUCLEOTIDE SEQUENCE</scope>
    <source>
        <strain evidence="7 9">I ESC-2004</strain>
    </source>
</reference>
<reference evidence="9" key="1">
    <citation type="submission" date="2012-12" db="EMBL/GenBank/DDBJ databases">
        <authorList>
            <person name="Hellsten U."/>
            <person name="Grimwood J."/>
            <person name="Chapman J.A."/>
            <person name="Shapiro H."/>
            <person name="Aerts A."/>
            <person name="Otillar R.P."/>
            <person name="Terry A.Y."/>
            <person name="Boore J.L."/>
            <person name="Simakov O."/>
            <person name="Marletaz F."/>
            <person name="Cho S.-J."/>
            <person name="Edsinger-Gonzales E."/>
            <person name="Havlak P."/>
            <person name="Kuo D.-H."/>
            <person name="Larsson T."/>
            <person name="Lv J."/>
            <person name="Arendt D."/>
            <person name="Savage R."/>
            <person name="Osoegawa K."/>
            <person name="de Jong P."/>
            <person name="Lindberg D.R."/>
            <person name="Seaver E.C."/>
            <person name="Weisblat D.A."/>
            <person name="Putnam N.H."/>
            <person name="Grigoriev I.V."/>
            <person name="Rokhsar D.S."/>
        </authorList>
    </citation>
    <scope>NUCLEOTIDE SEQUENCE</scope>
    <source>
        <strain evidence="9">I ESC-2004</strain>
    </source>
</reference>
<dbReference type="GO" id="GO:0016197">
    <property type="term" value="P:endosomal transport"/>
    <property type="evidence" value="ECO:0007669"/>
    <property type="project" value="TreeGrafter"/>
</dbReference>
<name>R7U3B1_CAPTE</name>
<evidence type="ECO:0000313" key="8">
    <source>
        <dbReference type="EnsemblMetazoa" id="CapteP156173"/>
    </source>
</evidence>
<dbReference type="GO" id="GO:0005886">
    <property type="term" value="C:plasma membrane"/>
    <property type="evidence" value="ECO:0007669"/>
    <property type="project" value="TreeGrafter"/>
</dbReference>
<dbReference type="STRING" id="283909.R7U3B1"/>
<dbReference type="PANTHER" id="PTHR45827">
    <property type="entry name" value="SORTING NEXIN"/>
    <property type="match status" value="1"/>
</dbReference>
<comment type="similarity">
    <text evidence="2">Belongs to the sorting nexin family.</text>
</comment>
<dbReference type="EMBL" id="AMQN01010773">
    <property type="status" value="NOT_ANNOTATED_CDS"/>
    <property type="molecule type" value="Genomic_DNA"/>
</dbReference>
<dbReference type="SMART" id="SM00312">
    <property type="entry name" value="PX"/>
    <property type="match status" value="1"/>
</dbReference>
<organism evidence="7">
    <name type="scientific">Capitella teleta</name>
    <name type="common">Polychaete worm</name>
    <dbReference type="NCBI Taxonomy" id="283909"/>
    <lineage>
        <taxon>Eukaryota</taxon>
        <taxon>Metazoa</taxon>
        <taxon>Spiralia</taxon>
        <taxon>Lophotrochozoa</taxon>
        <taxon>Annelida</taxon>
        <taxon>Polychaeta</taxon>
        <taxon>Sedentaria</taxon>
        <taxon>Scolecida</taxon>
        <taxon>Capitellidae</taxon>
        <taxon>Capitella</taxon>
    </lineage>
</organism>
<dbReference type="SUPFAM" id="SSF64268">
    <property type="entry name" value="PX domain"/>
    <property type="match status" value="1"/>
</dbReference>
<evidence type="ECO:0000256" key="1">
    <source>
        <dbReference type="ARBA" id="ARBA00004156"/>
    </source>
</evidence>
<dbReference type="Gene3D" id="3.30.1520.10">
    <property type="entry name" value="Phox-like domain"/>
    <property type="match status" value="1"/>
</dbReference>
<reference evidence="8" key="3">
    <citation type="submission" date="2015-06" db="UniProtKB">
        <authorList>
            <consortium name="EnsemblMetazoa"/>
        </authorList>
    </citation>
    <scope>IDENTIFICATION</scope>
</reference>
<dbReference type="Proteomes" id="UP000014760">
    <property type="component" value="Unassembled WGS sequence"/>
</dbReference>
<dbReference type="PROSITE" id="PS50195">
    <property type="entry name" value="PX"/>
    <property type="match status" value="1"/>
</dbReference>
<dbReference type="CDD" id="cd06862">
    <property type="entry name" value="PX_SNX9_18_like"/>
    <property type="match status" value="1"/>
</dbReference>
<dbReference type="AlphaFoldDB" id="R7U3B1"/>
<dbReference type="SUPFAM" id="SSF103657">
    <property type="entry name" value="BAR/IMD domain-like"/>
    <property type="match status" value="1"/>
</dbReference>
<evidence type="ECO:0000259" key="6">
    <source>
        <dbReference type="PROSITE" id="PS50195"/>
    </source>
</evidence>
<dbReference type="InterPro" id="IPR027267">
    <property type="entry name" value="AH/BAR_dom_sf"/>
</dbReference>
<dbReference type="EMBL" id="KB308499">
    <property type="protein sequence ID" value="ELT97665.1"/>
    <property type="molecule type" value="Genomic_DNA"/>
</dbReference>
<evidence type="ECO:0000256" key="5">
    <source>
        <dbReference type="ARBA" id="ARBA00023329"/>
    </source>
</evidence>
<keyword evidence="9" id="KW-1185">Reference proteome</keyword>
<keyword evidence="3" id="KW-0728">SH3 domain</keyword>
<dbReference type="GO" id="GO:0030659">
    <property type="term" value="C:cytoplasmic vesicle membrane"/>
    <property type="evidence" value="ECO:0007669"/>
    <property type="project" value="UniProtKB-SubCell"/>
</dbReference>
<comment type="subcellular location">
    <subcellularLocation>
        <location evidence="1">Cytoplasmic vesicle membrane</location>
    </subcellularLocation>
</comment>
<evidence type="ECO:0000256" key="2">
    <source>
        <dbReference type="ARBA" id="ARBA00010883"/>
    </source>
</evidence>
<protein>
    <recommendedName>
        <fullName evidence="6">PX domain-containing protein</fullName>
    </recommendedName>
</protein>
<accession>R7U3B1</accession>
<proteinExistence type="inferred from homology"/>
<evidence type="ECO:0000256" key="3">
    <source>
        <dbReference type="ARBA" id="ARBA00022443"/>
    </source>
</evidence>
<dbReference type="OMA" id="MEREVHI"/>
<dbReference type="InterPro" id="IPR036871">
    <property type="entry name" value="PX_dom_sf"/>
</dbReference>
<dbReference type="Gene3D" id="1.20.1270.60">
    <property type="entry name" value="Arfaptin homology (AH) domain/BAR domain"/>
    <property type="match status" value="1"/>
</dbReference>
<dbReference type="GO" id="GO:0035091">
    <property type="term" value="F:phosphatidylinositol binding"/>
    <property type="evidence" value="ECO:0007669"/>
    <property type="project" value="InterPro"/>
</dbReference>
<feature type="domain" description="PX" evidence="6">
    <location>
        <begin position="1"/>
        <end position="95"/>
    </location>
</feature>
<gene>
    <name evidence="7" type="ORF">CAPTEDRAFT_156173</name>
</gene>